<accession>A0A0G0W2E7</accession>
<gene>
    <name evidence="1" type="ORF">UU59_C0035G0003</name>
</gene>
<dbReference type="InterPro" id="IPR013320">
    <property type="entry name" value="ConA-like_dom_sf"/>
</dbReference>
<sequence length="207" mass="21995">MPQIAWDYDRGGPSLWWKLDECQGLVANDSSETGSHDGVITIGSGGDNASEGSCESLQTDEAWYNGESGEINASLYFDGSDDFITLGTGPSTYSMSLWVKPSSTTQSIVDLGGSHTLTVSAGAISAGGFSTPTIYVDGYQTTTLPDTNWHQITVVTSTPFNTGTVTLGKIGGALYTGQIDEFKLFSYPMTFIQVRDNFARGAATLSH</sequence>
<protein>
    <submittedName>
        <fullName evidence="1">Uncharacterized protein</fullName>
    </submittedName>
</protein>
<reference evidence="1 2" key="1">
    <citation type="journal article" date="2015" name="Nature">
        <title>rRNA introns, odd ribosomes, and small enigmatic genomes across a large radiation of phyla.</title>
        <authorList>
            <person name="Brown C.T."/>
            <person name="Hug L.A."/>
            <person name="Thomas B.C."/>
            <person name="Sharon I."/>
            <person name="Castelle C.J."/>
            <person name="Singh A."/>
            <person name="Wilkins M.J."/>
            <person name="Williams K.H."/>
            <person name="Banfield J.F."/>
        </authorList>
    </citation>
    <scope>NUCLEOTIDE SEQUENCE [LARGE SCALE GENOMIC DNA]</scope>
</reference>
<dbReference type="EMBL" id="LCBF01000035">
    <property type="protein sequence ID" value="KKS06132.1"/>
    <property type="molecule type" value="Genomic_DNA"/>
</dbReference>
<name>A0A0G0W2E7_UNCKA</name>
<comment type="caution">
    <text evidence="1">The sequence shown here is derived from an EMBL/GenBank/DDBJ whole genome shotgun (WGS) entry which is preliminary data.</text>
</comment>
<evidence type="ECO:0000313" key="1">
    <source>
        <dbReference type="EMBL" id="KKS06132.1"/>
    </source>
</evidence>
<organism evidence="1 2">
    <name type="scientific">candidate division WWE3 bacterium GW2011_GWE1_41_27</name>
    <dbReference type="NCBI Taxonomy" id="1619131"/>
    <lineage>
        <taxon>Bacteria</taxon>
        <taxon>Katanobacteria</taxon>
    </lineage>
</organism>
<dbReference type="Proteomes" id="UP000034544">
    <property type="component" value="Unassembled WGS sequence"/>
</dbReference>
<evidence type="ECO:0000313" key="2">
    <source>
        <dbReference type="Proteomes" id="UP000034544"/>
    </source>
</evidence>
<dbReference type="Gene3D" id="2.60.120.200">
    <property type="match status" value="1"/>
</dbReference>
<proteinExistence type="predicted"/>
<dbReference type="AlphaFoldDB" id="A0A0G0W2E7"/>
<dbReference type="SUPFAM" id="SSF49899">
    <property type="entry name" value="Concanavalin A-like lectins/glucanases"/>
    <property type="match status" value="1"/>
</dbReference>